<sequence length="180" mass="20508">MALKSNETPTPMHPSEVSLGKGPLNLRIYSTRRETTPRCLKNLYSNASQYFHHHLVWAIMTLQMISLLTDNFEMGSMITRTSNEIESVKDIAMHLSLRKKVNGYKRSAQAQLKAGLLLKFDLQAAYKYFFDAANQGIAERQYLYGEQKYADAMINYGEILNEGKFRVIQDYELGENGKGG</sequence>
<proteinExistence type="predicted"/>
<name>A0A9N9GPF9_9GLOM</name>
<accession>A0A9N9GPF9</accession>
<keyword evidence="2" id="KW-1185">Reference proteome</keyword>
<gene>
    <name evidence="1" type="ORF">DERYTH_LOCUS8409</name>
</gene>
<protein>
    <submittedName>
        <fullName evidence="1">27665_t:CDS:1</fullName>
    </submittedName>
</protein>
<evidence type="ECO:0000313" key="1">
    <source>
        <dbReference type="EMBL" id="CAG8616397.1"/>
    </source>
</evidence>
<reference evidence="1" key="1">
    <citation type="submission" date="2021-06" db="EMBL/GenBank/DDBJ databases">
        <authorList>
            <person name="Kallberg Y."/>
            <person name="Tangrot J."/>
            <person name="Rosling A."/>
        </authorList>
    </citation>
    <scope>NUCLEOTIDE SEQUENCE</scope>
    <source>
        <strain evidence="1">MA453B</strain>
    </source>
</reference>
<dbReference type="AlphaFoldDB" id="A0A9N9GPF9"/>
<dbReference type="EMBL" id="CAJVPY010004339">
    <property type="protein sequence ID" value="CAG8616397.1"/>
    <property type="molecule type" value="Genomic_DNA"/>
</dbReference>
<dbReference type="Proteomes" id="UP000789405">
    <property type="component" value="Unassembled WGS sequence"/>
</dbReference>
<evidence type="ECO:0000313" key="2">
    <source>
        <dbReference type="Proteomes" id="UP000789405"/>
    </source>
</evidence>
<comment type="caution">
    <text evidence="1">The sequence shown here is derived from an EMBL/GenBank/DDBJ whole genome shotgun (WGS) entry which is preliminary data.</text>
</comment>
<organism evidence="1 2">
    <name type="scientific">Dentiscutata erythropus</name>
    <dbReference type="NCBI Taxonomy" id="1348616"/>
    <lineage>
        <taxon>Eukaryota</taxon>
        <taxon>Fungi</taxon>
        <taxon>Fungi incertae sedis</taxon>
        <taxon>Mucoromycota</taxon>
        <taxon>Glomeromycotina</taxon>
        <taxon>Glomeromycetes</taxon>
        <taxon>Diversisporales</taxon>
        <taxon>Gigasporaceae</taxon>
        <taxon>Dentiscutata</taxon>
    </lineage>
</organism>
<dbReference type="SUPFAM" id="SSF81901">
    <property type="entry name" value="HCP-like"/>
    <property type="match status" value="1"/>
</dbReference>